<dbReference type="EMBL" id="JACHGB010000008">
    <property type="protein sequence ID" value="MBB5273766.1"/>
    <property type="molecule type" value="Genomic_DNA"/>
</dbReference>
<protein>
    <recommendedName>
        <fullName evidence="1">Pyridoxamine 5'-phosphate oxidase N-terminal domain-containing protein</fullName>
    </recommendedName>
</protein>
<proteinExistence type="predicted"/>
<dbReference type="Pfam" id="PF01243">
    <property type="entry name" value="PNPOx_N"/>
    <property type="match status" value="1"/>
</dbReference>
<reference evidence="2 3" key="1">
    <citation type="submission" date="2020-08" db="EMBL/GenBank/DDBJ databases">
        <title>Genomic Encyclopedia of Type Strains, Phase IV (KMG-IV): sequencing the most valuable type-strain genomes for metagenomic binning, comparative biology and taxonomic classification.</title>
        <authorList>
            <person name="Goeker M."/>
        </authorList>
    </citation>
    <scope>NUCLEOTIDE SEQUENCE [LARGE SCALE GENOMIC DNA]</scope>
    <source>
        <strain evidence="2 3">DSM 29781</strain>
    </source>
</reference>
<dbReference type="PANTHER" id="PTHR42815">
    <property type="entry name" value="FAD-BINDING, PUTATIVE (AFU_ORTHOLOGUE AFUA_6G07600)-RELATED"/>
    <property type="match status" value="1"/>
</dbReference>
<dbReference type="PANTHER" id="PTHR42815:SF2">
    <property type="entry name" value="FAD-BINDING, PUTATIVE (AFU_ORTHOLOGUE AFUA_6G07600)-RELATED"/>
    <property type="match status" value="1"/>
</dbReference>
<dbReference type="Proteomes" id="UP000532440">
    <property type="component" value="Unassembled WGS sequence"/>
</dbReference>
<dbReference type="InterPro" id="IPR012349">
    <property type="entry name" value="Split_barrel_FMN-bd"/>
</dbReference>
<feature type="domain" description="Pyridoxamine 5'-phosphate oxidase N-terminal" evidence="1">
    <location>
        <begin position="37"/>
        <end position="157"/>
    </location>
</feature>
<accession>A0A7W8HKJ6</accession>
<gene>
    <name evidence="2" type="ORF">HNQ70_003797</name>
</gene>
<evidence type="ECO:0000313" key="3">
    <source>
        <dbReference type="Proteomes" id="UP000532440"/>
    </source>
</evidence>
<name>A0A7W8HKJ6_9BURK</name>
<keyword evidence="3" id="KW-1185">Reference proteome</keyword>
<dbReference type="InterPro" id="IPR011576">
    <property type="entry name" value="Pyridox_Oxase_N"/>
</dbReference>
<dbReference type="AlphaFoldDB" id="A0A7W8HKJ6"/>
<evidence type="ECO:0000259" key="1">
    <source>
        <dbReference type="Pfam" id="PF01243"/>
    </source>
</evidence>
<dbReference type="InterPro" id="IPR024029">
    <property type="entry name" value="Pyridox_Oxase_FMN-dep"/>
</dbReference>
<dbReference type="NCBIfam" id="TIGR04025">
    <property type="entry name" value="PPOX_FMN_DR2398"/>
    <property type="match status" value="1"/>
</dbReference>
<dbReference type="Gene3D" id="2.30.110.10">
    <property type="entry name" value="Electron Transport, Fmn-binding Protein, Chain A"/>
    <property type="match status" value="1"/>
</dbReference>
<organism evidence="2 3">
    <name type="scientific">Quisquiliibacterium transsilvanicum</name>
    <dbReference type="NCBI Taxonomy" id="1549638"/>
    <lineage>
        <taxon>Bacteria</taxon>
        <taxon>Pseudomonadati</taxon>
        <taxon>Pseudomonadota</taxon>
        <taxon>Betaproteobacteria</taxon>
        <taxon>Burkholderiales</taxon>
        <taxon>Burkholderiaceae</taxon>
        <taxon>Quisquiliibacterium</taxon>
    </lineage>
</organism>
<sequence>MPDRPDHPMQIDTVDALRQLYAQPSERVRSKQIGFLDAHCRRFIGLSPFVIVSTCDDACNADASPRGGDPGFVRVDGQGRLLIPDAPGNNRLDSLENIVSTGKVGLLFLIPGFDETLRVNGSAALSIASEDIALCTSERRAPKLAIRVTVREAYLHCAKAFLRSKLWSESSKVGRSAMPTIGQMIADQTGLEIPYESREDMERRYAPDL</sequence>
<evidence type="ECO:0000313" key="2">
    <source>
        <dbReference type="EMBL" id="MBB5273766.1"/>
    </source>
</evidence>
<comment type="caution">
    <text evidence="2">The sequence shown here is derived from an EMBL/GenBank/DDBJ whole genome shotgun (WGS) entry which is preliminary data.</text>
</comment>
<dbReference type="RefSeq" id="WP_246435134.1">
    <property type="nucleotide sequence ID" value="NZ_BAABEW010000013.1"/>
</dbReference>
<dbReference type="SUPFAM" id="SSF50475">
    <property type="entry name" value="FMN-binding split barrel"/>
    <property type="match status" value="1"/>
</dbReference>